<name>A0A0G0T2E0_9BACT</name>
<sequence length="143" mass="16339">PASGYVSRVEDGDTFILKSGVRVRLMGIDAPDRGQKNYSEAINELTKEISNKKVFLEYDRYQDDKFSRLLAWVWVDCESAPQFLPADYMHKSRNESNVGLTVNPDGCKKGKLVNEELVKANFAEIVSYTDRGELKYEQRLLNP</sequence>
<comment type="caution">
    <text evidence="2">The sequence shown here is derived from an EMBL/GenBank/DDBJ whole genome shotgun (WGS) entry which is preliminary data.</text>
</comment>
<dbReference type="AlphaFoldDB" id="A0A0G0T2E0"/>
<evidence type="ECO:0000313" key="2">
    <source>
        <dbReference type="EMBL" id="KKR71208.1"/>
    </source>
</evidence>
<feature type="non-terminal residue" evidence="2">
    <location>
        <position position="1"/>
    </location>
</feature>
<dbReference type="Gene3D" id="2.40.50.90">
    <property type="match status" value="1"/>
</dbReference>
<organism evidence="2 3">
    <name type="scientific">Candidatus Woesebacteria bacterium GW2011_GWA2_40_7b</name>
    <dbReference type="NCBI Taxonomy" id="1618563"/>
    <lineage>
        <taxon>Bacteria</taxon>
        <taxon>Candidatus Woeseibacteriota</taxon>
    </lineage>
</organism>
<protein>
    <submittedName>
        <fullName evidence="2">Thermonuclease</fullName>
    </submittedName>
</protein>
<gene>
    <name evidence="2" type="ORF">UU12_C0005G0001</name>
</gene>
<dbReference type="InterPro" id="IPR016071">
    <property type="entry name" value="Staphylococal_nuclease_OB-fold"/>
</dbReference>
<dbReference type="Proteomes" id="UP000034562">
    <property type="component" value="Unassembled WGS sequence"/>
</dbReference>
<proteinExistence type="predicted"/>
<feature type="domain" description="TNase-like" evidence="1">
    <location>
        <begin position="1"/>
        <end position="143"/>
    </location>
</feature>
<accession>A0A0G0T2E0</accession>
<dbReference type="SUPFAM" id="SSF50199">
    <property type="entry name" value="Staphylococcal nuclease"/>
    <property type="match status" value="1"/>
</dbReference>
<dbReference type="Pfam" id="PF00565">
    <property type="entry name" value="SNase"/>
    <property type="match status" value="1"/>
</dbReference>
<dbReference type="STRING" id="1618563.UU12_C0005G0001"/>
<evidence type="ECO:0000313" key="3">
    <source>
        <dbReference type="Proteomes" id="UP000034562"/>
    </source>
</evidence>
<dbReference type="PROSITE" id="PS50830">
    <property type="entry name" value="TNASE_3"/>
    <property type="match status" value="1"/>
</dbReference>
<dbReference type="EMBL" id="LBZK01000005">
    <property type="protein sequence ID" value="KKR71208.1"/>
    <property type="molecule type" value="Genomic_DNA"/>
</dbReference>
<dbReference type="InterPro" id="IPR035437">
    <property type="entry name" value="SNase_OB-fold_sf"/>
</dbReference>
<evidence type="ECO:0000259" key="1">
    <source>
        <dbReference type="PROSITE" id="PS50830"/>
    </source>
</evidence>
<reference evidence="2 3" key="1">
    <citation type="journal article" date="2015" name="Nature">
        <title>rRNA introns, odd ribosomes, and small enigmatic genomes across a large radiation of phyla.</title>
        <authorList>
            <person name="Brown C.T."/>
            <person name="Hug L.A."/>
            <person name="Thomas B.C."/>
            <person name="Sharon I."/>
            <person name="Castelle C.J."/>
            <person name="Singh A."/>
            <person name="Wilkins M.J."/>
            <person name="Williams K.H."/>
            <person name="Banfield J.F."/>
        </authorList>
    </citation>
    <scope>NUCLEOTIDE SEQUENCE [LARGE SCALE GENOMIC DNA]</scope>
</reference>